<dbReference type="STRING" id="670483.S7RQK0"/>
<dbReference type="CDD" id="cd00067">
    <property type="entry name" value="GAL4"/>
    <property type="match status" value="1"/>
</dbReference>
<feature type="region of interest" description="Disordered" evidence="6">
    <location>
        <begin position="92"/>
        <end position="192"/>
    </location>
</feature>
<keyword evidence="9" id="KW-1185">Reference proteome</keyword>
<dbReference type="OrthoDB" id="10261408at2759"/>
<dbReference type="Gene3D" id="4.10.240.10">
    <property type="entry name" value="Zn(2)-C6 fungal-type DNA-binding domain"/>
    <property type="match status" value="1"/>
</dbReference>
<dbReference type="RefSeq" id="XP_007864057.1">
    <property type="nucleotide sequence ID" value="XM_007865866.1"/>
</dbReference>
<dbReference type="KEGG" id="gtr:GLOTRDRAFT_137358"/>
<dbReference type="HOGENOM" id="CLU_010791_0_0_1"/>
<protein>
    <recommendedName>
        <fullName evidence="7">Zn(2)-C6 fungal-type domain-containing protein</fullName>
    </recommendedName>
</protein>
<feature type="compositionally biased region" description="Basic residues" evidence="6">
    <location>
        <begin position="231"/>
        <end position="248"/>
    </location>
</feature>
<accession>S7RQK0</accession>
<gene>
    <name evidence="8" type="ORF">GLOTRDRAFT_137358</name>
</gene>
<dbReference type="PROSITE" id="PS00463">
    <property type="entry name" value="ZN2_CY6_FUNGAL_1"/>
    <property type="match status" value="1"/>
</dbReference>
<name>S7RQK0_GLOTA</name>
<dbReference type="InterPro" id="IPR001138">
    <property type="entry name" value="Zn2Cys6_DnaBD"/>
</dbReference>
<proteinExistence type="predicted"/>
<sequence length="866" mass="96298">MVASANADLYTPFPHPGPHFDDSGPQSSEDGSGLHSPIYDSAFHPDIRYHGPAVAETLPTIPQPYDSHYALPTARIAADAAHPFLRALDVPASPHAGHAHRPQPPSPDRSLLMFNSPGSLPRLPPPNPGVMDYSYSFHDRRLPEPHSSSYHKPIHPLASPDAARPLPAPSYRNDEPSPSTSASRETRKPSSMTVIACRQCRARKIRCDSTRPMCNNCLKRGNECEYDAVPKRRGPDKHPGTRQRSCKKRAADDGAPGANKKKRRTVSEQSATPEVKENVSGGRRSPNQKPMLDAPLLQAPAPPTATSILELPLPGMNPDHAKSTTPYGSVPTPYRRGSAYDVLEDQKGLVNVHRSPQGDVKLSPPSGEYQHPRKTWWDELVATYTPSQEQSVKAINEDLAFLFNTTNLLLAFINVPNFLRALNDPTERERTQPALVYAALAVATLLKSSEVELGASGRQRALWFRQAAQAALESSWTSQWVDSGLAAAALLLAIFETSAHPHYSPEGVSASLSFLDSIIRTLNLTAIDAHDPDVSTFARGRVPVVYRSTRYPAAKECSCRPLLEEEQLAYTWSSTPAWDPAWTDSEIRREECRRLCWSALGLVSDYVAQCALTQEKPPNLFLADPSNYKLLFPGEMLSRSLAHHNGQSPKESVWALHSRSMLLWNSCQILRDSSIRNEERAEFAIQAWGEAEAISQAIDRHTCNVDTALIYACREFVYNTRLTVTHNLRRLVPYSEIDSNSMFNRKHAEEWLHYQEQLAKRVKASIHHLSEAEGQLLTRRPFCVTWFASQISTCLSLWRRDRGLVHALELAKSFLVPLDVLNALWPCPNQKSRCDDLRDSLDEACASAGIPPPLPAHYSLPPMLRQ</sequence>
<evidence type="ECO:0000256" key="1">
    <source>
        <dbReference type="ARBA" id="ARBA00004123"/>
    </source>
</evidence>
<reference evidence="8 9" key="1">
    <citation type="journal article" date="2012" name="Science">
        <title>The Paleozoic origin of enzymatic lignin decomposition reconstructed from 31 fungal genomes.</title>
        <authorList>
            <person name="Floudas D."/>
            <person name="Binder M."/>
            <person name="Riley R."/>
            <person name="Barry K."/>
            <person name="Blanchette R.A."/>
            <person name="Henrissat B."/>
            <person name="Martinez A.T."/>
            <person name="Otillar R."/>
            <person name="Spatafora J.W."/>
            <person name="Yadav J.S."/>
            <person name="Aerts A."/>
            <person name="Benoit I."/>
            <person name="Boyd A."/>
            <person name="Carlson A."/>
            <person name="Copeland A."/>
            <person name="Coutinho P.M."/>
            <person name="de Vries R.P."/>
            <person name="Ferreira P."/>
            <person name="Findley K."/>
            <person name="Foster B."/>
            <person name="Gaskell J."/>
            <person name="Glotzer D."/>
            <person name="Gorecki P."/>
            <person name="Heitman J."/>
            <person name="Hesse C."/>
            <person name="Hori C."/>
            <person name="Igarashi K."/>
            <person name="Jurgens J.A."/>
            <person name="Kallen N."/>
            <person name="Kersten P."/>
            <person name="Kohler A."/>
            <person name="Kuees U."/>
            <person name="Kumar T.K.A."/>
            <person name="Kuo A."/>
            <person name="LaButti K."/>
            <person name="Larrondo L.F."/>
            <person name="Lindquist E."/>
            <person name="Ling A."/>
            <person name="Lombard V."/>
            <person name="Lucas S."/>
            <person name="Lundell T."/>
            <person name="Martin R."/>
            <person name="McLaughlin D.J."/>
            <person name="Morgenstern I."/>
            <person name="Morin E."/>
            <person name="Murat C."/>
            <person name="Nagy L.G."/>
            <person name="Nolan M."/>
            <person name="Ohm R.A."/>
            <person name="Patyshakuliyeva A."/>
            <person name="Rokas A."/>
            <person name="Ruiz-Duenas F.J."/>
            <person name="Sabat G."/>
            <person name="Salamov A."/>
            <person name="Samejima M."/>
            <person name="Schmutz J."/>
            <person name="Slot J.C."/>
            <person name="St John F."/>
            <person name="Stenlid J."/>
            <person name="Sun H."/>
            <person name="Sun S."/>
            <person name="Syed K."/>
            <person name="Tsang A."/>
            <person name="Wiebenga A."/>
            <person name="Young D."/>
            <person name="Pisabarro A."/>
            <person name="Eastwood D.C."/>
            <person name="Martin F."/>
            <person name="Cullen D."/>
            <person name="Grigoriev I.V."/>
            <person name="Hibbett D.S."/>
        </authorList>
    </citation>
    <scope>NUCLEOTIDE SEQUENCE [LARGE SCALE GENOMIC DNA]</scope>
    <source>
        <strain evidence="8 9">ATCC 11539</strain>
    </source>
</reference>
<dbReference type="GO" id="GO:0005634">
    <property type="term" value="C:nucleus"/>
    <property type="evidence" value="ECO:0007669"/>
    <property type="project" value="UniProtKB-SubCell"/>
</dbReference>
<evidence type="ECO:0000256" key="5">
    <source>
        <dbReference type="ARBA" id="ARBA00023242"/>
    </source>
</evidence>
<dbReference type="PANTHER" id="PTHR47338">
    <property type="entry name" value="ZN(II)2CYS6 TRANSCRIPTION FACTOR (EUROFUNG)-RELATED"/>
    <property type="match status" value="1"/>
</dbReference>
<dbReference type="InterPro" id="IPR036864">
    <property type="entry name" value="Zn2-C6_fun-type_DNA-bd_sf"/>
</dbReference>
<dbReference type="EMBL" id="KB469299">
    <property type="protein sequence ID" value="EPQ56860.1"/>
    <property type="molecule type" value="Genomic_DNA"/>
</dbReference>
<dbReference type="GeneID" id="19303738"/>
<evidence type="ECO:0000259" key="7">
    <source>
        <dbReference type="PROSITE" id="PS50048"/>
    </source>
</evidence>
<dbReference type="eggNOG" id="ENOG502QWTJ">
    <property type="taxonomic scope" value="Eukaryota"/>
</dbReference>
<evidence type="ECO:0000256" key="3">
    <source>
        <dbReference type="ARBA" id="ARBA00023015"/>
    </source>
</evidence>
<dbReference type="AlphaFoldDB" id="S7RQK0"/>
<dbReference type="Pfam" id="PF00172">
    <property type="entry name" value="Zn_clus"/>
    <property type="match status" value="1"/>
</dbReference>
<dbReference type="GO" id="GO:0008270">
    <property type="term" value="F:zinc ion binding"/>
    <property type="evidence" value="ECO:0007669"/>
    <property type="project" value="InterPro"/>
</dbReference>
<keyword evidence="3" id="KW-0805">Transcription regulation</keyword>
<dbReference type="PROSITE" id="PS50048">
    <property type="entry name" value="ZN2_CY6_FUNGAL_2"/>
    <property type="match status" value="1"/>
</dbReference>
<keyword evidence="5" id="KW-0539">Nucleus</keyword>
<feature type="domain" description="Zn(2)-C6 fungal-type" evidence="7">
    <location>
        <begin position="196"/>
        <end position="226"/>
    </location>
</feature>
<evidence type="ECO:0000256" key="4">
    <source>
        <dbReference type="ARBA" id="ARBA00023163"/>
    </source>
</evidence>
<feature type="compositionally biased region" description="Polar residues" evidence="6">
    <location>
        <begin position="176"/>
        <end position="192"/>
    </location>
</feature>
<dbReference type="Proteomes" id="UP000030669">
    <property type="component" value="Unassembled WGS sequence"/>
</dbReference>
<evidence type="ECO:0000313" key="8">
    <source>
        <dbReference type="EMBL" id="EPQ56860.1"/>
    </source>
</evidence>
<keyword evidence="4" id="KW-0804">Transcription</keyword>
<dbReference type="InterPro" id="IPR050815">
    <property type="entry name" value="TF_fung"/>
</dbReference>
<dbReference type="GO" id="GO:0000981">
    <property type="term" value="F:DNA-binding transcription factor activity, RNA polymerase II-specific"/>
    <property type="evidence" value="ECO:0007669"/>
    <property type="project" value="InterPro"/>
</dbReference>
<evidence type="ECO:0000256" key="2">
    <source>
        <dbReference type="ARBA" id="ARBA00022723"/>
    </source>
</evidence>
<comment type="subcellular location">
    <subcellularLocation>
        <location evidence="1">Nucleus</location>
    </subcellularLocation>
</comment>
<dbReference type="SUPFAM" id="SSF57701">
    <property type="entry name" value="Zn2/Cys6 DNA-binding domain"/>
    <property type="match status" value="1"/>
</dbReference>
<organism evidence="8 9">
    <name type="scientific">Gloeophyllum trabeum (strain ATCC 11539 / FP-39264 / Madison 617)</name>
    <name type="common">Brown rot fungus</name>
    <dbReference type="NCBI Taxonomy" id="670483"/>
    <lineage>
        <taxon>Eukaryota</taxon>
        <taxon>Fungi</taxon>
        <taxon>Dikarya</taxon>
        <taxon>Basidiomycota</taxon>
        <taxon>Agaricomycotina</taxon>
        <taxon>Agaricomycetes</taxon>
        <taxon>Gloeophyllales</taxon>
        <taxon>Gloeophyllaceae</taxon>
        <taxon>Gloeophyllum</taxon>
    </lineage>
</organism>
<evidence type="ECO:0000313" key="9">
    <source>
        <dbReference type="Proteomes" id="UP000030669"/>
    </source>
</evidence>
<dbReference type="SMART" id="SM00066">
    <property type="entry name" value="GAL4"/>
    <property type="match status" value="1"/>
</dbReference>
<feature type="region of interest" description="Disordered" evidence="6">
    <location>
        <begin position="227"/>
        <end position="291"/>
    </location>
</feature>
<dbReference type="PANTHER" id="PTHR47338:SF5">
    <property type="entry name" value="ZN(II)2CYS6 TRANSCRIPTION FACTOR (EUROFUNG)"/>
    <property type="match status" value="1"/>
</dbReference>
<keyword evidence="2" id="KW-0479">Metal-binding</keyword>
<evidence type="ECO:0000256" key="6">
    <source>
        <dbReference type="SAM" id="MobiDB-lite"/>
    </source>
</evidence>
<dbReference type="OMA" id="STRPECN"/>
<feature type="region of interest" description="Disordered" evidence="6">
    <location>
        <begin position="1"/>
        <end position="37"/>
    </location>
</feature>